<keyword evidence="3" id="KW-0808">Transferase</keyword>
<dbReference type="AlphaFoldDB" id="A0A933P074"/>
<dbReference type="GO" id="GO:0004673">
    <property type="term" value="F:protein histidine kinase activity"/>
    <property type="evidence" value="ECO:0007669"/>
    <property type="project" value="UniProtKB-EC"/>
</dbReference>
<comment type="caution">
    <text evidence="7">The sequence shown here is derived from an EMBL/GenBank/DDBJ whole genome shotgun (WGS) entry which is preliminary data.</text>
</comment>
<dbReference type="Proteomes" id="UP000782610">
    <property type="component" value="Unassembled WGS sequence"/>
</dbReference>
<dbReference type="EC" id="2.7.13.3" evidence="2"/>
<evidence type="ECO:0000313" key="8">
    <source>
        <dbReference type="Proteomes" id="UP000782610"/>
    </source>
</evidence>
<gene>
    <name evidence="7" type="ORF">HY834_20435</name>
</gene>
<comment type="catalytic activity">
    <reaction evidence="1">
        <text>ATP + protein L-histidine = ADP + protein N-phospho-L-histidine.</text>
        <dbReference type="EC" id="2.7.13.3"/>
    </reaction>
</comment>
<protein>
    <recommendedName>
        <fullName evidence="2">histidine kinase</fullName>
        <ecNumber evidence="2">2.7.13.3</ecNumber>
    </recommendedName>
</protein>
<organism evidence="7 8">
    <name type="scientific">Devosia nanyangense</name>
    <dbReference type="NCBI Taxonomy" id="1228055"/>
    <lineage>
        <taxon>Bacteria</taxon>
        <taxon>Pseudomonadati</taxon>
        <taxon>Pseudomonadota</taxon>
        <taxon>Alphaproteobacteria</taxon>
        <taxon>Hyphomicrobiales</taxon>
        <taxon>Devosiaceae</taxon>
        <taxon>Devosia</taxon>
    </lineage>
</organism>
<dbReference type="InterPro" id="IPR036890">
    <property type="entry name" value="HATPase_C_sf"/>
</dbReference>
<evidence type="ECO:0000256" key="1">
    <source>
        <dbReference type="ARBA" id="ARBA00000085"/>
    </source>
</evidence>
<proteinExistence type="predicted"/>
<accession>A0A933P074</accession>
<evidence type="ECO:0000259" key="6">
    <source>
        <dbReference type="PROSITE" id="PS50109"/>
    </source>
</evidence>
<keyword evidence="7" id="KW-0067">ATP-binding</keyword>
<evidence type="ECO:0000256" key="3">
    <source>
        <dbReference type="ARBA" id="ARBA00022679"/>
    </source>
</evidence>
<sequence length="280" mass="30975">MNLLTSFGKEMAGLRADLIFKAFNELDRSVTPLFVRMRRLAVGIARELPADNAYLLLRRQKLRSGAAQAQEMFGALSHFLRPTSVGIEHFTTFPLRRVISEIYDLMTRGNARSASIEFRMMGDSEVEGIRNQLILLFQNLLANAIKYATAPSNPRNAVVSVVIEVANFSVLRRKYPGQLERYGAARGEWLDICIEDNGRGIDADNLDAIFSPAVTNSLEETGVEGTGMGLAIARLVAVLHGGLLFVDTARRDTTCFTLLLARGHADSIPPRELVARQTPR</sequence>
<dbReference type="PRINTS" id="PR00344">
    <property type="entry name" value="BCTRLSENSOR"/>
</dbReference>
<dbReference type="PROSITE" id="PS50109">
    <property type="entry name" value="HIS_KIN"/>
    <property type="match status" value="1"/>
</dbReference>
<evidence type="ECO:0000256" key="2">
    <source>
        <dbReference type="ARBA" id="ARBA00012438"/>
    </source>
</evidence>
<dbReference type="InterPro" id="IPR005467">
    <property type="entry name" value="His_kinase_dom"/>
</dbReference>
<dbReference type="PANTHER" id="PTHR43711">
    <property type="entry name" value="TWO-COMPONENT HISTIDINE KINASE"/>
    <property type="match status" value="1"/>
</dbReference>
<dbReference type="InterPro" id="IPR050736">
    <property type="entry name" value="Sensor_HK_Regulatory"/>
</dbReference>
<dbReference type="GO" id="GO:0000160">
    <property type="term" value="P:phosphorelay signal transduction system"/>
    <property type="evidence" value="ECO:0007669"/>
    <property type="project" value="UniProtKB-KW"/>
</dbReference>
<keyword evidence="5" id="KW-0902">Two-component regulatory system</keyword>
<dbReference type="GO" id="GO:0005524">
    <property type="term" value="F:ATP binding"/>
    <property type="evidence" value="ECO:0007669"/>
    <property type="project" value="UniProtKB-KW"/>
</dbReference>
<feature type="domain" description="Histidine kinase" evidence="6">
    <location>
        <begin position="93"/>
        <end position="264"/>
    </location>
</feature>
<keyword evidence="7" id="KW-0547">Nucleotide-binding</keyword>
<dbReference type="EMBL" id="JACRAF010000069">
    <property type="protein sequence ID" value="MBI4924110.1"/>
    <property type="molecule type" value="Genomic_DNA"/>
</dbReference>
<dbReference type="InterPro" id="IPR003594">
    <property type="entry name" value="HATPase_dom"/>
</dbReference>
<evidence type="ECO:0000313" key="7">
    <source>
        <dbReference type="EMBL" id="MBI4924110.1"/>
    </source>
</evidence>
<keyword evidence="4" id="KW-0418">Kinase</keyword>
<evidence type="ECO:0000256" key="5">
    <source>
        <dbReference type="ARBA" id="ARBA00023012"/>
    </source>
</evidence>
<dbReference type="SMART" id="SM00387">
    <property type="entry name" value="HATPase_c"/>
    <property type="match status" value="1"/>
</dbReference>
<dbReference type="PANTHER" id="PTHR43711:SF1">
    <property type="entry name" value="HISTIDINE KINASE 1"/>
    <property type="match status" value="1"/>
</dbReference>
<dbReference type="InterPro" id="IPR004358">
    <property type="entry name" value="Sig_transdc_His_kin-like_C"/>
</dbReference>
<reference evidence="7" key="1">
    <citation type="submission" date="2020-07" db="EMBL/GenBank/DDBJ databases">
        <title>Huge and variable diversity of episymbiotic CPR bacteria and DPANN archaea in groundwater ecosystems.</title>
        <authorList>
            <person name="He C.Y."/>
            <person name="Keren R."/>
            <person name="Whittaker M."/>
            <person name="Farag I.F."/>
            <person name="Doudna J."/>
            <person name="Cate J.H.D."/>
            <person name="Banfield J.F."/>
        </authorList>
    </citation>
    <scope>NUCLEOTIDE SEQUENCE</scope>
    <source>
        <strain evidence="7">NC_groundwater_1586_Pr3_B-0.1um_66_15</strain>
    </source>
</reference>
<evidence type="ECO:0000256" key="4">
    <source>
        <dbReference type="ARBA" id="ARBA00022777"/>
    </source>
</evidence>
<dbReference type="Pfam" id="PF02518">
    <property type="entry name" value="HATPase_c"/>
    <property type="match status" value="1"/>
</dbReference>
<dbReference type="SUPFAM" id="SSF55874">
    <property type="entry name" value="ATPase domain of HSP90 chaperone/DNA topoisomerase II/histidine kinase"/>
    <property type="match status" value="1"/>
</dbReference>
<dbReference type="Gene3D" id="3.30.565.10">
    <property type="entry name" value="Histidine kinase-like ATPase, C-terminal domain"/>
    <property type="match status" value="1"/>
</dbReference>
<name>A0A933P074_9HYPH</name>